<dbReference type="PANTHER" id="PTHR11139">
    <property type="entry name" value="ATAXIA TELANGIECTASIA MUTATED ATM -RELATED"/>
    <property type="match status" value="1"/>
</dbReference>
<keyword evidence="3" id="KW-0677">Repeat</keyword>
<dbReference type="SUPFAM" id="SSF56112">
    <property type="entry name" value="Protein kinase-like (PK-like)"/>
    <property type="match status" value="1"/>
</dbReference>
<dbReference type="PROSITE" id="PS00915">
    <property type="entry name" value="PI3_4_KINASE_1"/>
    <property type="match status" value="1"/>
</dbReference>
<dbReference type="GO" id="GO:0031932">
    <property type="term" value="C:TORC2 complex"/>
    <property type="evidence" value="ECO:0007669"/>
    <property type="project" value="TreeGrafter"/>
</dbReference>
<dbReference type="SMART" id="SM01345">
    <property type="entry name" value="Rapamycin_bind"/>
    <property type="match status" value="1"/>
</dbReference>
<evidence type="ECO:0000256" key="10">
    <source>
        <dbReference type="SAM" id="MobiDB-lite"/>
    </source>
</evidence>
<reference evidence="13 14" key="1">
    <citation type="journal article" date="2018" name="New Phytol.">
        <title>Phylogenomics of Endogonaceae and evolution of mycorrhizas within Mucoromycota.</title>
        <authorList>
            <person name="Chang Y."/>
            <person name="Desiro A."/>
            <person name="Na H."/>
            <person name="Sandor L."/>
            <person name="Lipzen A."/>
            <person name="Clum A."/>
            <person name="Barry K."/>
            <person name="Grigoriev I.V."/>
            <person name="Martin F.M."/>
            <person name="Stajich J.E."/>
            <person name="Smith M.E."/>
            <person name="Bonito G."/>
            <person name="Spatafora J.W."/>
        </authorList>
    </citation>
    <scope>NUCLEOTIDE SEQUENCE [LARGE SCALE GENOMIC DNA]</scope>
    <source>
        <strain evidence="13 14">GMNB39</strain>
    </source>
</reference>
<accession>A0A433CWC9</accession>
<dbReference type="InterPro" id="IPR009076">
    <property type="entry name" value="FRB_dom"/>
</dbReference>
<evidence type="ECO:0000313" key="14">
    <source>
        <dbReference type="Proteomes" id="UP000268093"/>
    </source>
</evidence>
<feature type="region of interest" description="Disordered" evidence="10">
    <location>
        <begin position="1397"/>
        <end position="1437"/>
    </location>
</feature>
<dbReference type="CDD" id="cd05169">
    <property type="entry name" value="PIKKc_TOR"/>
    <property type="match status" value="1"/>
</dbReference>
<dbReference type="InterPro" id="IPR050517">
    <property type="entry name" value="DDR_Repair_Kinase"/>
</dbReference>
<comment type="similarity">
    <text evidence="1 9">Belongs to the PI3/PI4-kinase family.</text>
</comment>
<evidence type="ECO:0000313" key="13">
    <source>
        <dbReference type="EMBL" id="RUP42891.1"/>
    </source>
</evidence>
<dbReference type="Gene3D" id="1.10.1070.11">
    <property type="entry name" value="Phosphatidylinositol 3-/4-kinase, catalytic domain"/>
    <property type="match status" value="1"/>
</dbReference>
<dbReference type="GO" id="GO:0016242">
    <property type="term" value="P:negative regulation of macroautophagy"/>
    <property type="evidence" value="ECO:0007669"/>
    <property type="project" value="TreeGrafter"/>
</dbReference>
<dbReference type="EC" id="2.7.11.1" evidence="9"/>
<dbReference type="InterPro" id="IPR036738">
    <property type="entry name" value="FRB_sf"/>
</dbReference>
<dbReference type="InterPro" id="IPR024585">
    <property type="entry name" value="mTOR_dom"/>
</dbReference>
<dbReference type="InterPro" id="IPR003151">
    <property type="entry name" value="PIK-rel_kinase_FAT"/>
</dbReference>
<evidence type="ECO:0000256" key="8">
    <source>
        <dbReference type="ARBA" id="ARBA00048679"/>
    </source>
</evidence>
<dbReference type="SUPFAM" id="SSF48371">
    <property type="entry name" value="ARM repeat"/>
    <property type="match status" value="1"/>
</dbReference>
<evidence type="ECO:0000256" key="4">
    <source>
        <dbReference type="ARBA" id="ARBA00022741"/>
    </source>
</evidence>
<dbReference type="SMART" id="SM01346">
    <property type="entry name" value="DUF3385"/>
    <property type="match status" value="1"/>
</dbReference>
<dbReference type="GO" id="GO:0038202">
    <property type="term" value="P:TORC1 signaling"/>
    <property type="evidence" value="ECO:0007669"/>
    <property type="project" value="TreeGrafter"/>
</dbReference>
<keyword evidence="5 9" id="KW-0418">Kinase</keyword>
<comment type="catalytic activity">
    <reaction evidence="7 9">
        <text>L-threonyl-[protein] + ATP = O-phospho-L-threonyl-[protein] + ADP + H(+)</text>
        <dbReference type="Rhea" id="RHEA:46608"/>
        <dbReference type="Rhea" id="RHEA-COMP:11060"/>
        <dbReference type="Rhea" id="RHEA-COMP:11605"/>
        <dbReference type="ChEBI" id="CHEBI:15378"/>
        <dbReference type="ChEBI" id="CHEBI:30013"/>
        <dbReference type="ChEBI" id="CHEBI:30616"/>
        <dbReference type="ChEBI" id="CHEBI:61977"/>
        <dbReference type="ChEBI" id="CHEBI:456216"/>
        <dbReference type="EC" id="2.7.11.1"/>
    </reaction>
</comment>
<dbReference type="Pfam" id="PF23593">
    <property type="entry name" value="HEAT_ATR"/>
    <property type="match status" value="1"/>
</dbReference>
<keyword evidence="14" id="KW-1185">Reference proteome</keyword>
<dbReference type="Pfam" id="PF02259">
    <property type="entry name" value="FAT"/>
    <property type="match status" value="1"/>
</dbReference>
<evidence type="ECO:0000259" key="11">
    <source>
        <dbReference type="PROSITE" id="PS50290"/>
    </source>
</evidence>
<dbReference type="Pfam" id="PF00454">
    <property type="entry name" value="PI3_PI4_kinase"/>
    <property type="match status" value="1"/>
</dbReference>
<dbReference type="OrthoDB" id="381190at2759"/>
<feature type="domain" description="FAT" evidence="12">
    <location>
        <begin position="689"/>
        <end position="1218"/>
    </location>
</feature>
<feature type="region of interest" description="Disordered" evidence="10">
    <location>
        <begin position="1723"/>
        <end position="1749"/>
    </location>
</feature>
<dbReference type="GO" id="GO:0005524">
    <property type="term" value="F:ATP binding"/>
    <property type="evidence" value="ECO:0007669"/>
    <property type="project" value="UniProtKB-KW"/>
</dbReference>
<keyword evidence="9" id="KW-0723">Serine/threonine-protein kinase</keyword>
<dbReference type="InterPro" id="IPR036940">
    <property type="entry name" value="PI3/4_kinase_cat_sf"/>
</dbReference>
<evidence type="ECO:0000256" key="3">
    <source>
        <dbReference type="ARBA" id="ARBA00022737"/>
    </source>
</evidence>
<dbReference type="GO" id="GO:0031931">
    <property type="term" value="C:TORC1 complex"/>
    <property type="evidence" value="ECO:0007669"/>
    <property type="project" value="TreeGrafter"/>
</dbReference>
<dbReference type="Gene3D" id="1.25.10.10">
    <property type="entry name" value="Leucine-rich Repeat Variant"/>
    <property type="match status" value="2"/>
</dbReference>
<dbReference type="Pfam" id="PF08771">
    <property type="entry name" value="FRB_dom"/>
    <property type="match status" value="1"/>
</dbReference>
<dbReference type="Gene3D" id="3.30.1010.10">
    <property type="entry name" value="Phosphatidylinositol 3-kinase Catalytic Subunit, Chain A, domain 4"/>
    <property type="match status" value="1"/>
</dbReference>
<dbReference type="PROSITE" id="PS51189">
    <property type="entry name" value="FAT"/>
    <property type="match status" value="1"/>
</dbReference>
<evidence type="ECO:0000256" key="1">
    <source>
        <dbReference type="ARBA" id="ARBA00011031"/>
    </source>
</evidence>
<dbReference type="InterPro" id="IPR014009">
    <property type="entry name" value="PIK_FAT"/>
</dbReference>
<dbReference type="InterPro" id="IPR000403">
    <property type="entry name" value="PI3/4_kinase_cat_dom"/>
</dbReference>
<gene>
    <name evidence="13" type="ORF">BC936DRAFT_137936</name>
</gene>
<name>A0A433CWC9_9FUNG</name>
<feature type="domain" description="PI3K/PI4K catalytic" evidence="11">
    <location>
        <begin position="1424"/>
        <end position="1753"/>
    </location>
</feature>
<dbReference type="InterPro" id="IPR057564">
    <property type="entry name" value="HEAT_ATR"/>
</dbReference>
<dbReference type="PANTHER" id="PTHR11139:SF9">
    <property type="entry name" value="SERINE_THREONINE-PROTEIN KINASE MTOR"/>
    <property type="match status" value="1"/>
</dbReference>
<dbReference type="SMART" id="SM00146">
    <property type="entry name" value="PI3Kc"/>
    <property type="match status" value="1"/>
</dbReference>
<evidence type="ECO:0000256" key="6">
    <source>
        <dbReference type="ARBA" id="ARBA00022840"/>
    </source>
</evidence>
<dbReference type="GO" id="GO:0004674">
    <property type="term" value="F:protein serine/threonine kinase activity"/>
    <property type="evidence" value="ECO:0007669"/>
    <property type="project" value="UniProtKB-KW"/>
</dbReference>
<evidence type="ECO:0000256" key="7">
    <source>
        <dbReference type="ARBA" id="ARBA00047899"/>
    </source>
</evidence>
<feature type="non-terminal residue" evidence="13">
    <location>
        <position position="1770"/>
    </location>
</feature>
<dbReference type="Gene3D" id="1.20.120.150">
    <property type="entry name" value="FKBP12-rapamycin binding domain"/>
    <property type="match status" value="1"/>
</dbReference>
<dbReference type="InterPro" id="IPR026683">
    <property type="entry name" value="TOR_cat"/>
</dbReference>
<dbReference type="GO" id="GO:0005737">
    <property type="term" value="C:cytoplasm"/>
    <property type="evidence" value="ECO:0007669"/>
    <property type="project" value="TreeGrafter"/>
</dbReference>
<dbReference type="InterPro" id="IPR011989">
    <property type="entry name" value="ARM-like"/>
</dbReference>
<dbReference type="FunFam" id="1.20.120.150:FF:000001">
    <property type="entry name" value="Serine/threonine-protein kinase TOR"/>
    <property type="match status" value="1"/>
</dbReference>
<dbReference type="InterPro" id="IPR016024">
    <property type="entry name" value="ARM-type_fold"/>
</dbReference>
<keyword evidence="6 9" id="KW-0067">ATP-binding</keyword>
<dbReference type="GO" id="GO:0005634">
    <property type="term" value="C:nucleus"/>
    <property type="evidence" value="ECO:0007669"/>
    <property type="project" value="TreeGrafter"/>
</dbReference>
<keyword evidence="2 9" id="KW-0808">Transferase</keyword>
<evidence type="ECO:0000256" key="9">
    <source>
        <dbReference type="RuleBase" id="RU364109"/>
    </source>
</evidence>
<comment type="caution">
    <text evidence="13">The sequence shown here is derived from an EMBL/GenBank/DDBJ whole genome shotgun (WGS) entry which is preliminary data.</text>
</comment>
<feature type="compositionally biased region" description="Polar residues" evidence="10">
    <location>
        <begin position="1397"/>
        <end position="1423"/>
    </location>
</feature>
<comment type="catalytic activity">
    <reaction evidence="8">
        <text>L-seryl-[protein] + ATP = O-phospho-L-seryl-[protein] + ADP + H(+)</text>
        <dbReference type="Rhea" id="RHEA:17989"/>
        <dbReference type="Rhea" id="RHEA-COMP:9863"/>
        <dbReference type="Rhea" id="RHEA-COMP:11604"/>
        <dbReference type="ChEBI" id="CHEBI:15378"/>
        <dbReference type="ChEBI" id="CHEBI:29999"/>
        <dbReference type="ChEBI" id="CHEBI:30616"/>
        <dbReference type="ChEBI" id="CHEBI:83421"/>
        <dbReference type="ChEBI" id="CHEBI:456216"/>
        <dbReference type="EC" id="2.7.11.1"/>
    </reaction>
</comment>
<dbReference type="InterPro" id="IPR011990">
    <property type="entry name" value="TPR-like_helical_dom_sf"/>
</dbReference>
<dbReference type="EMBL" id="RBNI01012183">
    <property type="protein sequence ID" value="RUP42891.1"/>
    <property type="molecule type" value="Genomic_DNA"/>
</dbReference>
<proteinExistence type="inferred from homology"/>
<protein>
    <recommendedName>
        <fullName evidence="9">Serine/threonine-protein kinase TOR</fullName>
        <ecNumber evidence="9">2.7.11.1</ecNumber>
    </recommendedName>
</protein>
<dbReference type="GO" id="GO:0080090">
    <property type="term" value="P:regulation of primary metabolic process"/>
    <property type="evidence" value="ECO:0007669"/>
    <property type="project" value="UniProtKB-ARBA"/>
</dbReference>
<organism evidence="13 14">
    <name type="scientific">Jimgerdemannia flammicorona</name>
    <dbReference type="NCBI Taxonomy" id="994334"/>
    <lineage>
        <taxon>Eukaryota</taxon>
        <taxon>Fungi</taxon>
        <taxon>Fungi incertae sedis</taxon>
        <taxon>Mucoromycota</taxon>
        <taxon>Mucoromycotina</taxon>
        <taxon>Endogonomycetes</taxon>
        <taxon>Endogonales</taxon>
        <taxon>Endogonaceae</taxon>
        <taxon>Jimgerdemannia</taxon>
    </lineage>
</organism>
<evidence type="ECO:0000256" key="2">
    <source>
        <dbReference type="ARBA" id="ARBA00022679"/>
    </source>
</evidence>
<dbReference type="PROSITE" id="PS00916">
    <property type="entry name" value="PI3_4_KINASE_2"/>
    <property type="match status" value="1"/>
</dbReference>
<evidence type="ECO:0000259" key="12">
    <source>
        <dbReference type="PROSITE" id="PS51189"/>
    </source>
</evidence>
<sequence length="1770" mass="201521">MLVLNDESFAARETVITIIGRLTKQNPAYVMPGVRKALVELLTDLETSAVSRNKEESARLVRLLAVACQNYIKPYMEPILKVVVPRARDTFPGVVSAVFGVLSELVQINGEDLIPYLDDLIPIIIETLQDQSSSTKRDAALKLFGQLASNTGFVIEPYKKYPVLLDILLNIIKTEPSASIKRETMKVLGILGAIDPYQQKLNVSENIKNNATDPKSTSNTELVLTEEGPAAQDDYNPQVAINALMKILNDPSLTNHYHDVISATMSMFKTLGLRCVEFLPVVKLLSRILIHTNCLHAPGLKFSNTFCDLYQIIPNFLNIMRACITNMLEFYIEQLGILIQIVKQHIRNYLKDILALAGDYWTSNSNIQITVIGLVEAIASVIMDSDFKKYLPQLVPNLVQVIENDTSKNRIPTQKALHALIVFGPNLEGYMHSVVPTVVQLMERLEVAVEVRRTAIHTVGELCKTADLADYASRIIHPLARVLEMPSIDVRISAMDTLCELVFQLRSNYVVYIPLIAKVTRRCHIPYLRYEKLIEKLSAGEPLPDDLRELPDRSEDSATPYTTTDFMKPPVNQLHLKRVWETSNQSTKEDWNEWIRRLSVELLKESPSHALRSCALLASIYPPLANELFNAAFVSCWTELEESYKVELTRSIELALTSPNIPLPTVQILLNLAEFMEHYESPLSIDISKLGSYAQKCHAYAKALRYKENEFSHNASQDTIGSLITINNNLQQSDSATGILIYAHQYHELELKERWYEKLQRWKEALDSYTLRQIESPDSFEITLGIMRCLEALGDWGPLAQLTQKKWTHANTDERKKIAPFAAGAAWGLRDWDKMNEYSKLMIPDTVDYSFNKAIVAVQDEDYQDAVKLIDKTRDLLVTDLMAVIGESYDRAYPIATRVQMLSELEEIIVYRQLTDKPERHDAIRKMWIKRLNGNQRNVEVWSNILKVRALVSSPKEDVDVLIKFGNMCRKNGRLVMAERTFEDLRNIGSDQSEAIGPPPKVEYAYFKHLWAISVDSRTSTLGDLQEFTARMTQDLGIELEELNPNMPIELKEGVEQYTSLLARCYLKQGEWHMTLDDNWNRHPETTAYIVRSHFLATRFDPNWYKAWHTWASVNFEVVKSHEANNNTAPDHVISAYVVSSVTGLLFKYGHYHEVNAAISAGIPTISVDTWLQVIPQLIARIYHSNADVRRLVHHLLTEIGKAHPQAVIYSLMVASKTQIANRKQAALDITEKLRMRSPILVQQVLAIPKPIHELYTSKFPHRDELIRVAISWREQWRDGLEEAIRAYLGDQNKDMMLEILDDLHLQLERGPETIQEASFVQTFGRPLADAQQYCRRFKETQQEKYLTKAWDIYYRVHHEITQGLTTLLKSELSEVSPKLAEEKDLELAIPGTRSHSGLYTENVSPSATQLTKRHTSPSTLLQAPTKAGNRSSKQRPRRITIHGDDGVGYEFLLKAHEDIRQDERVMQVFGLVNTLLAADSDTFQRHLYITRYAVIPLSHNSGLMGFVPNCQTMHEVVRDYRKSKNISLNIEQQWILQLTSKYDDLTRFQKIEVFEYALAKTSGTDLHQSLWLRSRIPPVPLLVPDCKAFYVSSMKAWLDRRTNYTRSLAVMSMVGYILGLGDRHPSNLLMDKSMANVVHIDFGDCFEVAMKREKFPETVPFRLTRMMVYAMEVSRIEGNFRATCEHTMRVLRENKESLMAVLEAFVYDPLISWRLLTPERRDTDGGGGAGENGDAKLTNAGTGTKEGLSPGKGWLDVWRGRVSVCDVGS</sequence>
<dbReference type="Pfam" id="PF11865">
    <property type="entry name" value="mTOR_dom"/>
    <property type="match status" value="1"/>
</dbReference>
<dbReference type="InterPro" id="IPR018936">
    <property type="entry name" value="PI3/4_kinase_CS"/>
</dbReference>
<dbReference type="InterPro" id="IPR011009">
    <property type="entry name" value="Kinase-like_dom_sf"/>
</dbReference>
<dbReference type="SUPFAM" id="SSF47212">
    <property type="entry name" value="FKBP12-rapamycin-binding domain of FKBP-rapamycin-associated protein (FRAP)"/>
    <property type="match status" value="1"/>
</dbReference>
<dbReference type="Proteomes" id="UP000268093">
    <property type="component" value="Unassembled WGS sequence"/>
</dbReference>
<dbReference type="PROSITE" id="PS50290">
    <property type="entry name" value="PI3_4_KINASE_3"/>
    <property type="match status" value="1"/>
</dbReference>
<dbReference type="Gene3D" id="1.25.40.10">
    <property type="entry name" value="Tetratricopeptide repeat domain"/>
    <property type="match status" value="1"/>
</dbReference>
<evidence type="ECO:0000256" key="5">
    <source>
        <dbReference type="ARBA" id="ARBA00022777"/>
    </source>
</evidence>
<keyword evidence="4 9" id="KW-0547">Nucleotide-binding</keyword>
<dbReference type="GO" id="GO:0044877">
    <property type="term" value="F:protein-containing complex binding"/>
    <property type="evidence" value="ECO:0007669"/>
    <property type="project" value="InterPro"/>
</dbReference>
<dbReference type="GO" id="GO:0106310">
    <property type="term" value="F:protein serine kinase activity"/>
    <property type="evidence" value="ECO:0007669"/>
    <property type="project" value="RHEA"/>
</dbReference>